<dbReference type="Pfam" id="PF05437">
    <property type="entry name" value="AzlD"/>
    <property type="match status" value="1"/>
</dbReference>
<accession>A0ABN2B4K4</accession>
<dbReference type="InterPro" id="IPR008407">
    <property type="entry name" value="Brnchd-chn_aa_trnsp_AzlD"/>
</dbReference>
<comment type="caution">
    <text evidence="1">The sequence shown here is derived from an EMBL/GenBank/DDBJ whole genome shotgun (WGS) entry which is preliminary data.</text>
</comment>
<keyword evidence="2" id="KW-1185">Reference proteome</keyword>
<sequence>MPAGVMVILAAYCLRDLPQAPPHRLLAVLLALAATIGLHLWRRSTLLSILGGTASTLSWPVRCLPADGSLRPIPN</sequence>
<name>A0ABN2B4K4_9ACTN</name>
<gene>
    <name evidence="1" type="ORF">GCM10009827_056920</name>
</gene>
<reference evidence="1 2" key="1">
    <citation type="journal article" date="2019" name="Int. J. Syst. Evol. Microbiol.">
        <title>The Global Catalogue of Microorganisms (GCM) 10K type strain sequencing project: providing services to taxonomists for standard genome sequencing and annotation.</title>
        <authorList>
            <consortium name="The Broad Institute Genomics Platform"/>
            <consortium name="The Broad Institute Genome Sequencing Center for Infectious Disease"/>
            <person name="Wu L."/>
            <person name="Ma J."/>
        </authorList>
    </citation>
    <scope>NUCLEOTIDE SEQUENCE [LARGE SCALE GENOMIC DNA]</scope>
    <source>
        <strain evidence="1 2">JCM 15933</strain>
    </source>
</reference>
<evidence type="ECO:0000313" key="1">
    <source>
        <dbReference type="EMBL" id="GAA1531812.1"/>
    </source>
</evidence>
<proteinExistence type="predicted"/>
<evidence type="ECO:0000313" key="2">
    <source>
        <dbReference type="Proteomes" id="UP001501470"/>
    </source>
</evidence>
<dbReference type="Proteomes" id="UP001501470">
    <property type="component" value="Unassembled WGS sequence"/>
</dbReference>
<dbReference type="EMBL" id="BAAAQD010000012">
    <property type="protein sequence ID" value="GAA1531812.1"/>
    <property type="molecule type" value="Genomic_DNA"/>
</dbReference>
<protein>
    <submittedName>
        <fullName evidence="1">Uncharacterized protein</fullName>
    </submittedName>
</protein>
<organism evidence="1 2">
    <name type="scientific">Dactylosporangium maewongense</name>
    <dbReference type="NCBI Taxonomy" id="634393"/>
    <lineage>
        <taxon>Bacteria</taxon>
        <taxon>Bacillati</taxon>
        <taxon>Actinomycetota</taxon>
        <taxon>Actinomycetes</taxon>
        <taxon>Micromonosporales</taxon>
        <taxon>Micromonosporaceae</taxon>
        <taxon>Dactylosporangium</taxon>
    </lineage>
</organism>